<reference evidence="2 3" key="1">
    <citation type="journal article" date="2017" name="Environ. Microbiol.">
        <title>Decay of the glycolytic pathway and adaptation to intranuclear parasitism within Enterocytozoonidae microsporidia.</title>
        <authorList>
            <person name="Wiredu Boakye D."/>
            <person name="Jaroenlak P."/>
            <person name="Prachumwat A."/>
            <person name="Williams T.A."/>
            <person name="Bateman K.S."/>
            <person name="Itsathitphaisarn O."/>
            <person name="Sritunyalucksana K."/>
            <person name="Paszkiewicz K.H."/>
            <person name="Moore K.A."/>
            <person name="Stentiford G.D."/>
            <person name="Williams B.A."/>
        </authorList>
    </citation>
    <scope>NUCLEOTIDE SEQUENCE [LARGE SCALE GENOMIC DNA]</scope>
    <source>
        <strain evidence="2 3">GB1</strain>
    </source>
</reference>
<dbReference type="VEuPathDB" id="MicrosporidiaDB:A0H76_559"/>
<keyword evidence="1" id="KW-1133">Transmembrane helix</keyword>
<organism evidence="2 3">
    <name type="scientific">Hepatospora eriocheir</name>
    <dbReference type="NCBI Taxonomy" id="1081669"/>
    <lineage>
        <taxon>Eukaryota</taxon>
        <taxon>Fungi</taxon>
        <taxon>Fungi incertae sedis</taxon>
        <taxon>Microsporidia</taxon>
        <taxon>Hepatosporidae</taxon>
        <taxon>Hepatospora</taxon>
    </lineage>
</organism>
<evidence type="ECO:0000313" key="3">
    <source>
        <dbReference type="Proteomes" id="UP000192356"/>
    </source>
</evidence>
<dbReference type="VEuPathDB" id="MicrosporidiaDB:HERIO_1960"/>
<evidence type="ECO:0000313" key="2">
    <source>
        <dbReference type="EMBL" id="ORD96076.1"/>
    </source>
</evidence>
<dbReference type="Proteomes" id="UP000192356">
    <property type="component" value="Unassembled WGS sequence"/>
</dbReference>
<keyword evidence="1" id="KW-0472">Membrane</keyword>
<comment type="caution">
    <text evidence="2">The sequence shown here is derived from an EMBL/GenBank/DDBJ whole genome shotgun (WGS) entry which is preliminary data.</text>
</comment>
<keyword evidence="1" id="KW-0812">Transmembrane</keyword>
<gene>
    <name evidence="2" type="ORF">HERIO_1960</name>
</gene>
<feature type="transmembrane region" description="Helical" evidence="1">
    <location>
        <begin position="53"/>
        <end position="71"/>
    </location>
</feature>
<accession>A0A1X0Q8I6</accession>
<evidence type="ECO:0000256" key="1">
    <source>
        <dbReference type="SAM" id="Phobius"/>
    </source>
</evidence>
<dbReference type="EMBL" id="LVKB01000131">
    <property type="protein sequence ID" value="ORD96076.1"/>
    <property type="molecule type" value="Genomic_DNA"/>
</dbReference>
<dbReference type="AlphaFoldDB" id="A0A1X0Q8I6"/>
<proteinExistence type="predicted"/>
<protein>
    <submittedName>
        <fullName evidence="2">Uncharacterized protein</fullName>
    </submittedName>
</protein>
<name>A0A1X0Q8I6_9MICR</name>
<keyword evidence="3" id="KW-1185">Reference proteome</keyword>
<sequence>MFKSSLSAIFLENNGGQPKPTVFIVKFLQNSFSFNKKYTITANAAPNEWPNKSILLSLLLSIFFFIISQFFSKNNTANL</sequence>